<evidence type="ECO:0000256" key="9">
    <source>
        <dbReference type="ARBA" id="ARBA00022962"/>
    </source>
</evidence>
<dbReference type="GO" id="GO:0009236">
    <property type="term" value="P:cobalamin biosynthetic process"/>
    <property type="evidence" value="ECO:0007669"/>
    <property type="project" value="UniProtKB-UniRule"/>
</dbReference>
<dbReference type="InterPro" id="IPR004484">
    <property type="entry name" value="CbiA/CobB_synth"/>
</dbReference>
<dbReference type="NCBIfam" id="NF000996">
    <property type="entry name" value="PRK00105.1"/>
    <property type="match status" value="1"/>
</dbReference>
<dbReference type="PROSITE" id="PS51274">
    <property type="entry name" value="GATASE_COBBQ"/>
    <property type="match status" value="1"/>
</dbReference>
<dbReference type="Gene3D" id="3.40.50.880">
    <property type="match status" value="1"/>
</dbReference>
<dbReference type="GO" id="GO:0042242">
    <property type="term" value="F:cobyrinic acid a,c-diamide synthase activity"/>
    <property type="evidence" value="ECO:0007669"/>
    <property type="project" value="InterPro"/>
</dbReference>
<dbReference type="InterPro" id="IPR011698">
    <property type="entry name" value="GATase_3"/>
</dbReference>
<keyword evidence="15" id="KW-1185">Reference proteome</keyword>
<proteinExistence type="inferred from homology"/>
<dbReference type="EMBL" id="JRFU01000138">
    <property type="protein sequence ID" value="PWE85989.1"/>
    <property type="molecule type" value="Genomic_DNA"/>
</dbReference>
<dbReference type="SUPFAM" id="SSF52540">
    <property type="entry name" value="P-loop containing nucleoside triphosphate hydrolases"/>
    <property type="match status" value="1"/>
</dbReference>
<dbReference type="Pfam" id="PF02277">
    <property type="entry name" value="DBI_PRT"/>
    <property type="match status" value="1"/>
</dbReference>
<dbReference type="Proteomes" id="UP000245288">
    <property type="component" value="Unassembled WGS sequence"/>
</dbReference>
<evidence type="ECO:0000256" key="2">
    <source>
        <dbReference type="ARBA" id="ARBA00005049"/>
    </source>
</evidence>
<comment type="similarity">
    <text evidence="3 12">Belongs to the CobT family.</text>
</comment>
<dbReference type="InterPro" id="IPR023195">
    <property type="entry name" value="Nict_dMeBzImd_PRibTrfase_N"/>
</dbReference>
<evidence type="ECO:0000313" key="14">
    <source>
        <dbReference type="EMBL" id="PWE85989.1"/>
    </source>
</evidence>
<dbReference type="InterPro" id="IPR003200">
    <property type="entry name" value="Nict_dMeBzImd_PRibTrfase"/>
</dbReference>
<evidence type="ECO:0000256" key="7">
    <source>
        <dbReference type="ARBA" id="ARBA00022676"/>
    </source>
</evidence>
<dbReference type="NCBIfam" id="TIGR00379">
    <property type="entry name" value="cobB"/>
    <property type="match status" value="1"/>
</dbReference>
<dbReference type="Pfam" id="PF13500">
    <property type="entry name" value="AAA_26"/>
    <property type="match status" value="1"/>
</dbReference>
<dbReference type="SUPFAM" id="SSF52317">
    <property type="entry name" value="Class I glutamine amidotransferase-like"/>
    <property type="match status" value="1"/>
</dbReference>
<dbReference type="FunFam" id="3.40.50.10210:FF:000001">
    <property type="entry name" value="Nicotinate-nucleotide--dimethylbenzimidazole phosphoribosyltransferase"/>
    <property type="match status" value="1"/>
</dbReference>
<dbReference type="Gene3D" id="3.40.50.300">
    <property type="entry name" value="P-loop containing nucleotide triphosphate hydrolases"/>
    <property type="match status" value="1"/>
</dbReference>
<dbReference type="CDD" id="cd03130">
    <property type="entry name" value="GATase1_CobB"/>
    <property type="match status" value="1"/>
</dbReference>
<dbReference type="Pfam" id="PF07685">
    <property type="entry name" value="GATase_3"/>
    <property type="match status" value="1"/>
</dbReference>
<dbReference type="EC" id="2.4.2.21" evidence="4 12"/>
<comment type="catalytic activity">
    <reaction evidence="11 12">
        <text>5,6-dimethylbenzimidazole + nicotinate beta-D-ribonucleotide = alpha-ribazole 5'-phosphate + nicotinate + H(+)</text>
        <dbReference type="Rhea" id="RHEA:11196"/>
        <dbReference type="ChEBI" id="CHEBI:15378"/>
        <dbReference type="ChEBI" id="CHEBI:15890"/>
        <dbReference type="ChEBI" id="CHEBI:32544"/>
        <dbReference type="ChEBI" id="CHEBI:57502"/>
        <dbReference type="ChEBI" id="CHEBI:57918"/>
        <dbReference type="EC" id="2.4.2.21"/>
    </reaction>
</comment>
<name>A0A2V1JPA2_EUBRA</name>
<dbReference type="PANTHER" id="PTHR43873">
    <property type="entry name" value="COBYRINATE A,C-DIAMIDE SYNTHASE"/>
    <property type="match status" value="1"/>
</dbReference>
<dbReference type="PANTHER" id="PTHR43873:SF1">
    <property type="entry name" value="COBYRINATE A,C-DIAMIDE SYNTHASE"/>
    <property type="match status" value="1"/>
</dbReference>
<evidence type="ECO:0000256" key="3">
    <source>
        <dbReference type="ARBA" id="ARBA00007110"/>
    </source>
</evidence>
<comment type="function">
    <text evidence="1 12">Catalyzes the synthesis of alpha-ribazole-5'-phosphate from nicotinate mononucleotide (NAMN) and 5,6-dimethylbenzimidazole (DMB).</text>
</comment>
<dbReference type="InterPro" id="IPR027417">
    <property type="entry name" value="P-loop_NTPase"/>
</dbReference>
<keyword evidence="9" id="KW-0315">Glutamine amidotransferase</keyword>
<keyword evidence="8 12" id="KW-0808">Transferase</keyword>
<evidence type="ECO:0000256" key="5">
    <source>
        <dbReference type="ARBA" id="ARBA00015486"/>
    </source>
</evidence>
<keyword evidence="6 12" id="KW-0169">Cobalamin biosynthesis</keyword>
<evidence type="ECO:0000256" key="1">
    <source>
        <dbReference type="ARBA" id="ARBA00002197"/>
    </source>
</evidence>
<dbReference type="Gene3D" id="1.10.1610.10">
    <property type="match status" value="1"/>
</dbReference>
<dbReference type="CDD" id="cd02439">
    <property type="entry name" value="DMB-PRT_CobT"/>
    <property type="match status" value="1"/>
</dbReference>
<evidence type="ECO:0000256" key="8">
    <source>
        <dbReference type="ARBA" id="ARBA00022679"/>
    </source>
</evidence>
<comment type="caution">
    <text evidence="14">The sequence shown here is derived from an EMBL/GenBank/DDBJ whole genome shotgun (WGS) entry which is preliminary data.</text>
</comment>
<evidence type="ECO:0000256" key="10">
    <source>
        <dbReference type="ARBA" id="ARBA00030686"/>
    </source>
</evidence>
<evidence type="ECO:0000256" key="12">
    <source>
        <dbReference type="HAMAP-Rule" id="MF_00230"/>
    </source>
</evidence>
<dbReference type="NCBIfam" id="NF002204">
    <property type="entry name" value="PRK01077.1"/>
    <property type="match status" value="1"/>
</dbReference>
<keyword evidence="7 12" id="KW-0328">Glycosyltransferase</keyword>
<comment type="pathway">
    <text evidence="2 12">Nucleoside biosynthesis; alpha-ribazole biosynthesis; alpha-ribazole from 5,6-dimethylbenzimidazole: step 1/2.</text>
</comment>
<dbReference type="Gene3D" id="3.40.50.10210">
    <property type="match status" value="1"/>
</dbReference>
<dbReference type="GO" id="GO:0008939">
    <property type="term" value="F:nicotinate-nucleotide-dimethylbenzimidazole phosphoribosyltransferase activity"/>
    <property type="evidence" value="ECO:0007669"/>
    <property type="project" value="UniProtKB-UniRule"/>
</dbReference>
<dbReference type="AlphaFoldDB" id="A0A2V1JPA2"/>
<dbReference type="HAMAP" id="MF_00230">
    <property type="entry name" value="CobT"/>
    <property type="match status" value="1"/>
</dbReference>
<dbReference type="InterPro" id="IPR017846">
    <property type="entry name" value="Nict_dMeBzImd_PRibTrfase_bact"/>
</dbReference>
<protein>
    <recommendedName>
        <fullName evidence="5 12">Nicotinate-nucleotide--dimethylbenzimidazole phosphoribosyltransferase</fullName>
        <shortName evidence="12">NN:DBI PRT</shortName>
        <ecNumber evidence="4 12">2.4.2.21</ecNumber>
    </recommendedName>
    <alternativeName>
        <fullName evidence="10 12">N(1)-alpha-phosphoribosyltransferase</fullName>
    </alternativeName>
</protein>
<feature type="active site" description="Proton acceptor" evidence="12">
    <location>
        <position position="773"/>
    </location>
</feature>
<feature type="domain" description="CobB/CobQ-like glutamine amidotransferase" evidence="13">
    <location>
        <begin position="245"/>
        <end position="399"/>
    </location>
</feature>
<evidence type="ECO:0000259" key="13">
    <source>
        <dbReference type="Pfam" id="PF07685"/>
    </source>
</evidence>
<evidence type="ECO:0000256" key="6">
    <source>
        <dbReference type="ARBA" id="ARBA00022573"/>
    </source>
</evidence>
<evidence type="ECO:0000313" key="15">
    <source>
        <dbReference type="Proteomes" id="UP000245288"/>
    </source>
</evidence>
<reference evidence="14 15" key="1">
    <citation type="submission" date="2014-09" db="EMBL/GenBank/DDBJ databases">
        <title>Butyrate-producing bacteria isolated from human gut.</title>
        <authorList>
            <person name="Zhang Q."/>
            <person name="Zhao L."/>
        </authorList>
    </citation>
    <scope>NUCLEOTIDE SEQUENCE [LARGE SCALE GENOMIC DNA]</scope>
    <source>
        <strain evidence="14 15">21</strain>
    </source>
</reference>
<organism evidence="14 15">
    <name type="scientific">Eubacterium ramulus</name>
    <dbReference type="NCBI Taxonomy" id="39490"/>
    <lineage>
        <taxon>Bacteria</taxon>
        <taxon>Bacillati</taxon>
        <taxon>Bacillota</taxon>
        <taxon>Clostridia</taxon>
        <taxon>Eubacteriales</taxon>
        <taxon>Eubacteriaceae</taxon>
        <taxon>Eubacterium</taxon>
    </lineage>
</organism>
<gene>
    <name evidence="12" type="primary">cobT</name>
    <name evidence="14" type="ORF">LG34_12560</name>
</gene>
<accession>A0A2V1JPA2</accession>
<dbReference type="SUPFAM" id="SSF52733">
    <property type="entry name" value="Nicotinate mononucleotide:5,6-dimethylbenzimidazole phosphoribosyltransferase (CobT)"/>
    <property type="match status" value="1"/>
</dbReference>
<dbReference type="NCBIfam" id="TIGR03160">
    <property type="entry name" value="cobT_DBIPRT"/>
    <property type="match status" value="1"/>
</dbReference>
<evidence type="ECO:0000256" key="11">
    <source>
        <dbReference type="ARBA" id="ARBA00047340"/>
    </source>
</evidence>
<dbReference type="InterPro" id="IPR029062">
    <property type="entry name" value="Class_I_gatase-like"/>
</dbReference>
<dbReference type="UniPathway" id="UPA00061">
    <property type="reaction ID" value="UER00516"/>
</dbReference>
<evidence type="ECO:0000256" key="4">
    <source>
        <dbReference type="ARBA" id="ARBA00011991"/>
    </source>
</evidence>
<dbReference type="InterPro" id="IPR036087">
    <property type="entry name" value="Nict_dMeBzImd_PRibTrfase_sf"/>
</dbReference>
<sequence>MQAFKNRGVHPVSFKCGPDYIDPLFHTQVLGIPSRNLDSYFTGRELTKALFCKNAAQADLAVMEGVMGFYDGVAGITTQASSWELADITDTPVILVVNMRGMSRSVVALIRGFLQMEKKSHICGVILNQTSEVMCEDLRPLIEENCKIPVLGYVPKVAECVIESRHLGLVTPAEMTDLQERIEKLAEILEKTLDLDKILTVAAGASMLQEQKMEDFYPELQVATEENCKESGKEQNQSQGEHPVRIGVARDEAFCFYYEDNLDLLRAMGAQIVPFSPLHDAKLPENLHGLLIGGGYPELYAKQLSENETMKESFRRQIEAGMPYLAECGGFMYLHETMEDMKKERWQMVGVLPGHAFYTGKLGRFGYVELTAQKEQILGEAGETIRAHEFHYFDSSENGDAFRAQKPRRKRGWDCMQASETHAAGFPHLYYYSNPAFAANFVKACRNWEQETWQHGGRSMTLEETIHRIRPVDQKAKEDAKEHWDSLGKPLGSLGRLEDVIIQIAGIQRTPQIHIENKALVIMCADNGVVEEGVTQCGQEVTASVAENFLDEKSCVAIMCKRAGAGIFPVDIGMAVDTPRVEKRKIAYGTKNMTKEPAMTRAQAVAAIEAGIAKAQELKNLGYELLATGEMGIGNTTTSSAMTAVFLGMEPEMVTGRGAGLSGDGLKRKVQAIRRAIFLHEPDASDPLDVLSKVGGFDIAGMCGLFLGGAALQIPVIMDGFISQVAALTAVRLVPECADYILASHVSQEPGADILLHALQKEAFLTCEMRLGEGSGAVAIFPLLDFASDIYHKMSTFAQIEVEAYQPLD</sequence>